<accession>A0ACB1A1H6</accession>
<reference evidence="1" key="1">
    <citation type="submission" date="2023-11" db="EMBL/GenBank/DDBJ databases">
        <authorList>
            <person name="Poullet M."/>
        </authorList>
    </citation>
    <scope>NUCLEOTIDE SEQUENCE</scope>
    <source>
        <strain evidence="1">E1834</strain>
    </source>
</reference>
<dbReference type="EMBL" id="CAVMJV010000056">
    <property type="protein sequence ID" value="CAK5085029.1"/>
    <property type="molecule type" value="Genomic_DNA"/>
</dbReference>
<proteinExistence type="predicted"/>
<dbReference type="Proteomes" id="UP001497535">
    <property type="component" value="Unassembled WGS sequence"/>
</dbReference>
<protein>
    <submittedName>
        <fullName evidence="1">Uncharacterized protein</fullName>
    </submittedName>
</protein>
<evidence type="ECO:0000313" key="2">
    <source>
        <dbReference type="Proteomes" id="UP001497535"/>
    </source>
</evidence>
<sequence>MIQVNQTWILYVKVLRKQNLKEKHLVQKMFIIIKSLDDIYNYETNSKIDQLR</sequence>
<name>A0ACB1A1H6_MELEN</name>
<keyword evidence="2" id="KW-1185">Reference proteome</keyword>
<evidence type="ECO:0000313" key="1">
    <source>
        <dbReference type="EMBL" id="CAK5085029.1"/>
    </source>
</evidence>
<gene>
    <name evidence="1" type="ORF">MENTE1834_LOCUS32458</name>
</gene>
<comment type="caution">
    <text evidence="1">The sequence shown here is derived from an EMBL/GenBank/DDBJ whole genome shotgun (WGS) entry which is preliminary data.</text>
</comment>
<organism evidence="1 2">
    <name type="scientific">Meloidogyne enterolobii</name>
    <name type="common">Root-knot nematode worm</name>
    <name type="synonym">Meloidogyne mayaguensis</name>
    <dbReference type="NCBI Taxonomy" id="390850"/>
    <lineage>
        <taxon>Eukaryota</taxon>
        <taxon>Metazoa</taxon>
        <taxon>Ecdysozoa</taxon>
        <taxon>Nematoda</taxon>
        <taxon>Chromadorea</taxon>
        <taxon>Rhabditida</taxon>
        <taxon>Tylenchina</taxon>
        <taxon>Tylenchomorpha</taxon>
        <taxon>Tylenchoidea</taxon>
        <taxon>Meloidogynidae</taxon>
        <taxon>Meloidogyninae</taxon>
        <taxon>Meloidogyne</taxon>
    </lineage>
</organism>